<dbReference type="SUPFAM" id="SSF56672">
    <property type="entry name" value="DNA/RNA polymerases"/>
    <property type="match status" value="1"/>
</dbReference>
<gene>
    <name evidence="1" type="ORF">MTR67_022692</name>
</gene>
<dbReference type="EMBL" id="CP133616">
    <property type="protein sequence ID" value="WMV29307.1"/>
    <property type="molecule type" value="Genomic_DNA"/>
</dbReference>
<evidence type="ECO:0000313" key="1">
    <source>
        <dbReference type="EMBL" id="WMV29307.1"/>
    </source>
</evidence>
<reference evidence="1" key="1">
    <citation type="submission" date="2023-08" db="EMBL/GenBank/DDBJ databases">
        <title>A de novo genome assembly of Solanum verrucosum Schlechtendal, a Mexican diploid species geographically isolated from the other diploid A-genome species in potato relatives.</title>
        <authorList>
            <person name="Hosaka K."/>
        </authorList>
    </citation>
    <scope>NUCLEOTIDE SEQUENCE</scope>
    <source>
        <tissue evidence="1">Young leaves</tissue>
    </source>
</reference>
<name>A0AAF0QS83_SOLVR</name>
<evidence type="ECO:0000313" key="2">
    <source>
        <dbReference type="Proteomes" id="UP001234989"/>
    </source>
</evidence>
<dbReference type="Proteomes" id="UP001234989">
    <property type="component" value="Chromosome 5"/>
</dbReference>
<dbReference type="PANTHER" id="PTHR34072">
    <property type="entry name" value="ENZYMATIC POLYPROTEIN-RELATED"/>
    <property type="match status" value="1"/>
</dbReference>
<protein>
    <submittedName>
        <fullName evidence="1">Uncharacterized protein</fullName>
    </submittedName>
</protein>
<dbReference type="PANTHER" id="PTHR34072:SF59">
    <property type="entry name" value="CCHC-TYPE INTEGRASE"/>
    <property type="match status" value="1"/>
</dbReference>
<dbReference type="AlphaFoldDB" id="A0AAF0QS83"/>
<keyword evidence="2" id="KW-1185">Reference proteome</keyword>
<sequence>MKTGKVIAYASRKHKLHEKNYPTYDLELAQSFQYLFKKNDLNLRQKRFLELLMDYEMSVLYHPNKENVVADALRRLSIASVTHIKDGKKDLVQDVHRLVGLDVQLFDSSKDVVMVPNNLLCRS</sequence>
<organism evidence="1 2">
    <name type="scientific">Solanum verrucosum</name>
    <dbReference type="NCBI Taxonomy" id="315347"/>
    <lineage>
        <taxon>Eukaryota</taxon>
        <taxon>Viridiplantae</taxon>
        <taxon>Streptophyta</taxon>
        <taxon>Embryophyta</taxon>
        <taxon>Tracheophyta</taxon>
        <taxon>Spermatophyta</taxon>
        <taxon>Magnoliopsida</taxon>
        <taxon>eudicotyledons</taxon>
        <taxon>Gunneridae</taxon>
        <taxon>Pentapetalae</taxon>
        <taxon>asterids</taxon>
        <taxon>lamiids</taxon>
        <taxon>Solanales</taxon>
        <taxon>Solanaceae</taxon>
        <taxon>Solanoideae</taxon>
        <taxon>Solaneae</taxon>
        <taxon>Solanum</taxon>
    </lineage>
</organism>
<proteinExistence type="predicted"/>
<dbReference type="InterPro" id="IPR043502">
    <property type="entry name" value="DNA/RNA_pol_sf"/>
</dbReference>
<accession>A0AAF0QS83</accession>